<dbReference type="SUPFAM" id="SSF49777">
    <property type="entry name" value="PEBP-like"/>
    <property type="match status" value="1"/>
</dbReference>
<dbReference type="InterPro" id="IPR036610">
    <property type="entry name" value="PEBP-like_sf"/>
</dbReference>
<reference evidence="7" key="1">
    <citation type="submission" date="2016-10" db="EMBL/GenBank/DDBJ databases">
        <authorList>
            <person name="Geijer C."/>
            <person name="Jareborg N."/>
            <person name="Dainat J."/>
        </authorList>
    </citation>
    <scope>NUCLEOTIDE SEQUENCE [LARGE SCALE GENOMIC DNA]</scope>
    <source>
        <strain evidence="7">PYCC 4715</strain>
    </source>
</reference>
<dbReference type="Gene3D" id="3.90.280.10">
    <property type="entry name" value="PEBP-like"/>
    <property type="match status" value="1"/>
</dbReference>
<dbReference type="InterPro" id="IPR035810">
    <property type="entry name" value="PEBP_euk"/>
</dbReference>
<proteinExistence type="inferred from homology"/>
<evidence type="ECO:0000256" key="5">
    <source>
        <dbReference type="ARBA" id="ARBA00039444"/>
    </source>
</evidence>
<dbReference type="PANTHER" id="PTHR11362:SF82">
    <property type="entry name" value="PHOSPHATIDYLETHANOLAMINE-BINDING PROTEIN 4"/>
    <property type="match status" value="1"/>
</dbReference>
<dbReference type="Proteomes" id="UP000182259">
    <property type="component" value="Chromosome III"/>
</dbReference>
<dbReference type="Gene3D" id="1.20.58.1180">
    <property type="match status" value="1"/>
</dbReference>
<comment type="subcellular location">
    <subcellularLocation>
        <location evidence="1">Mitochondrion</location>
    </subcellularLocation>
</comment>
<evidence type="ECO:0000313" key="6">
    <source>
        <dbReference type="EMBL" id="SGZ53471.1"/>
    </source>
</evidence>
<keyword evidence="2" id="KW-0496">Mitochondrion</keyword>
<evidence type="ECO:0000256" key="1">
    <source>
        <dbReference type="ARBA" id="ARBA00004173"/>
    </source>
</evidence>
<evidence type="ECO:0000256" key="2">
    <source>
        <dbReference type="ARBA" id="ARBA00023128"/>
    </source>
</evidence>
<evidence type="ECO:0000256" key="3">
    <source>
        <dbReference type="ARBA" id="ARBA00037226"/>
    </source>
</evidence>
<accession>A0A1L0BPZ9</accession>
<organism evidence="6 7">
    <name type="scientific">Sungouiella intermedia</name>
    <dbReference type="NCBI Taxonomy" id="45354"/>
    <lineage>
        <taxon>Eukaryota</taxon>
        <taxon>Fungi</taxon>
        <taxon>Dikarya</taxon>
        <taxon>Ascomycota</taxon>
        <taxon>Saccharomycotina</taxon>
        <taxon>Pichiomycetes</taxon>
        <taxon>Metschnikowiaceae</taxon>
        <taxon>Sungouiella</taxon>
    </lineage>
</organism>
<comment type="function">
    <text evidence="3">Component of the mitochondrial ribosome (mitoribosome), a dedicated translation machinery responsible for the synthesis of mitochondrial genome-encoded proteins, including at least some of the essential transmembrane subunits of the mitochondrial respiratory chain. The mitoribosomes are attached to the mitochondrial inner membrane and translation products are cotranslationally integrated into the membrane.</text>
</comment>
<dbReference type="CDD" id="cd00866">
    <property type="entry name" value="PEBP_euk"/>
    <property type="match status" value="1"/>
</dbReference>
<dbReference type="FunFam" id="3.90.280.10:FF:000004">
    <property type="entry name" value="Mitochondrial large ribosomal subunit YmL35"/>
    <property type="match status" value="1"/>
</dbReference>
<dbReference type="AlphaFoldDB" id="A0A1L0BPZ9"/>
<dbReference type="PANTHER" id="PTHR11362">
    <property type="entry name" value="PHOSPHATIDYLETHANOLAMINE-BINDING PROTEIN"/>
    <property type="match status" value="1"/>
</dbReference>
<dbReference type="GO" id="GO:0005739">
    <property type="term" value="C:mitochondrion"/>
    <property type="evidence" value="ECO:0007669"/>
    <property type="project" value="UniProtKB-SubCell"/>
</dbReference>
<gene>
    <name evidence="6" type="ORF">SAMEA4029009_CIC11G00000005835</name>
</gene>
<evidence type="ECO:0000313" key="7">
    <source>
        <dbReference type="Proteomes" id="UP000182259"/>
    </source>
</evidence>
<name>A0A1L0BPZ9_9ASCO</name>
<dbReference type="EMBL" id="LT635766">
    <property type="protein sequence ID" value="SGZ53471.1"/>
    <property type="molecule type" value="Genomic_DNA"/>
</dbReference>
<protein>
    <recommendedName>
        <fullName evidence="5">Large ribosomal subunit protein mL38</fullName>
    </recommendedName>
</protein>
<evidence type="ECO:0000256" key="4">
    <source>
        <dbReference type="ARBA" id="ARBA00038016"/>
    </source>
</evidence>
<comment type="similarity">
    <text evidence="4">Belongs to the phosphatidylethanolamine-binding protein family. Mitochondrion-specific ribosomal protein mL38 subfamily.</text>
</comment>
<sequence length="349" mass="39816">MSLRFARLFASRSRSLGVWSDFKSRSSSLKLLDEKLHKDLFEGSSESGPASIADKSVRAGYHSPPLIDDVFKLAYNELEENSQKIYSQIASEKLSTKKLEQLLAKAEETNPEVLHNVTYNLEIKYLQKKWESYALMVTMQRLEQLHVIPDTLPTLEPAVDVRIKFGHNSKGEFSDWVVPGAKLPAFAVEMPPTIEIQEFSIPEEHSGLYSVLLVNPDTPDLETNSFRTTLNYGLHNVPLTYTENTITPGKLLTNPQWIFKKYQPLLPEKNAPTQRACLWVFRQEKELSAVDFNSEDFDIRSFADTNNLTAVGAHVWRQDFDRSVNQVREKYGLPKGNVYHRVRGTTPLL</sequence>